<evidence type="ECO:0000256" key="2">
    <source>
        <dbReference type="ARBA" id="ARBA00009023"/>
    </source>
</evidence>
<dbReference type="PIRSF" id="PIRSF006470">
    <property type="entry name" value="DctB"/>
    <property type="match status" value="1"/>
</dbReference>
<sequence>MAALATTSLTVSTVAQETYALKLGHTGAPNHHFQEISERFAELVSERTDGAVKIEVFPSDSLGKQVELVEGTFLGTTDMVLTSDAVLSNFAPEIGIVNLPFIFRDSDHVRAVLDGEIGEQLSAKVEEQGATVLAWWENGFRHITNSKRPIETSADVAGLKLRVPEGPVFVDTFTTLGANATPIAFTELYSALQLGVVDGQENPPAHILTQKFYEVQDFASKTAHIYLSSPLLVSNIALERLPEEYRTVLKTTAKELAPVHTAMVLEAEAKQWEEIAAAGMAINEVDKAPFVEATRPVIEKYRGQFGPEIIDAIIANGASTN</sequence>
<protein>
    <submittedName>
        <fullName evidence="5">TRAP transporter substrate-binding protein</fullName>
    </submittedName>
</protein>
<evidence type="ECO:0000313" key="5">
    <source>
        <dbReference type="EMBL" id="MDY8108712.1"/>
    </source>
</evidence>
<comment type="similarity">
    <text evidence="2">Belongs to the bacterial solute-binding protein 7 family.</text>
</comment>
<comment type="subcellular location">
    <subcellularLocation>
        <location evidence="1">Cell envelope</location>
    </subcellularLocation>
</comment>
<dbReference type="EMBL" id="JAXLPB010000002">
    <property type="protein sequence ID" value="MDY8108712.1"/>
    <property type="molecule type" value="Genomic_DNA"/>
</dbReference>
<dbReference type="PANTHER" id="PTHR33376:SF4">
    <property type="entry name" value="SIALIC ACID-BINDING PERIPLASMIC PROTEIN SIAP"/>
    <property type="match status" value="1"/>
</dbReference>
<dbReference type="CDD" id="cd13603">
    <property type="entry name" value="PBP2_TRAP_Siap_TeaA_like"/>
    <property type="match status" value="1"/>
</dbReference>
<proteinExistence type="inferred from homology"/>
<organism evidence="5 6">
    <name type="scientific">Fulvimarina uroteuthidis</name>
    <dbReference type="NCBI Taxonomy" id="3098149"/>
    <lineage>
        <taxon>Bacteria</taxon>
        <taxon>Pseudomonadati</taxon>
        <taxon>Pseudomonadota</taxon>
        <taxon>Alphaproteobacteria</taxon>
        <taxon>Hyphomicrobiales</taxon>
        <taxon>Aurantimonadaceae</taxon>
        <taxon>Fulvimarina</taxon>
    </lineage>
</organism>
<keyword evidence="6" id="KW-1185">Reference proteome</keyword>
<evidence type="ECO:0000313" key="6">
    <source>
        <dbReference type="Proteomes" id="UP001294412"/>
    </source>
</evidence>
<dbReference type="Pfam" id="PF03480">
    <property type="entry name" value="DctP"/>
    <property type="match status" value="1"/>
</dbReference>
<dbReference type="Gene3D" id="3.40.190.170">
    <property type="entry name" value="Bacterial extracellular solute-binding protein, family 7"/>
    <property type="match status" value="1"/>
</dbReference>
<dbReference type="InterPro" id="IPR004682">
    <property type="entry name" value="TRAP_DctP"/>
</dbReference>
<dbReference type="NCBIfam" id="NF037995">
    <property type="entry name" value="TRAP_S1"/>
    <property type="match status" value="1"/>
</dbReference>
<dbReference type="InterPro" id="IPR038404">
    <property type="entry name" value="TRAP_DctP_sf"/>
</dbReference>
<keyword evidence="3" id="KW-0813">Transport</keyword>
<reference evidence="5 6" key="1">
    <citation type="submission" date="2023-12" db="EMBL/GenBank/DDBJ databases">
        <title>Description of Novel Strain Fulvimarina sp. 2208YS6-2-32 isolated from Uroteuthis (Photololigo) edulis.</title>
        <authorList>
            <person name="Park J.-S."/>
        </authorList>
    </citation>
    <scope>NUCLEOTIDE SEQUENCE [LARGE SCALE GENOMIC DNA]</scope>
    <source>
        <strain evidence="5 6">2208YS6-2-32</strain>
    </source>
</reference>
<evidence type="ECO:0000256" key="3">
    <source>
        <dbReference type="ARBA" id="ARBA00022448"/>
    </source>
</evidence>
<evidence type="ECO:0000256" key="1">
    <source>
        <dbReference type="ARBA" id="ARBA00004196"/>
    </source>
</evidence>
<dbReference type="PANTHER" id="PTHR33376">
    <property type="match status" value="1"/>
</dbReference>
<comment type="caution">
    <text evidence="5">The sequence shown here is derived from an EMBL/GenBank/DDBJ whole genome shotgun (WGS) entry which is preliminary data.</text>
</comment>
<accession>A0ABU5I035</accession>
<keyword evidence="4" id="KW-0732">Signal</keyword>
<name>A0ABU5I035_9HYPH</name>
<gene>
    <name evidence="5" type="ORF">U0C82_06065</name>
</gene>
<dbReference type="InterPro" id="IPR018389">
    <property type="entry name" value="DctP_fam"/>
</dbReference>
<dbReference type="NCBIfam" id="TIGR00787">
    <property type="entry name" value="dctP"/>
    <property type="match status" value="1"/>
</dbReference>
<evidence type="ECO:0000256" key="4">
    <source>
        <dbReference type="ARBA" id="ARBA00022729"/>
    </source>
</evidence>
<dbReference type="Proteomes" id="UP001294412">
    <property type="component" value="Unassembled WGS sequence"/>
</dbReference>